<organism evidence="2">
    <name type="scientific">Oryza brachyantha</name>
    <name type="common">malo sina</name>
    <dbReference type="NCBI Taxonomy" id="4533"/>
    <lineage>
        <taxon>Eukaryota</taxon>
        <taxon>Viridiplantae</taxon>
        <taxon>Streptophyta</taxon>
        <taxon>Embryophyta</taxon>
        <taxon>Tracheophyta</taxon>
        <taxon>Spermatophyta</taxon>
        <taxon>Magnoliopsida</taxon>
        <taxon>Liliopsida</taxon>
        <taxon>Poales</taxon>
        <taxon>Poaceae</taxon>
        <taxon>BOP clade</taxon>
        <taxon>Oryzoideae</taxon>
        <taxon>Oryzeae</taxon>
        <taxon>Oryzinae</taxon>
        <taxon>Oryza</taxon>
    </lineage>
</organism>
<dbReference type="Gramene" id="OB07G17390.1">
    <property type="protein sequence ID" value="OB07G17390.1"/>
    <property type="gene ID" value="OB07G17390"/>
</dbReference>
<evidence type="ECO:0000313" key="2">
    <source>
        <dbReference type="EnsemblPlants" id="OB07G17390.1"/>
    </source>
</evidence>
<dbReference type="Proteomes" id="UP000006038">
    <property type="component" value="Chromosome 7"/>
</dbReference>
<feature type="region of interest" description="Disordered" evidence="1">
    <location>
        <begin position="1"/>
        <end position="86"/>
    </location>
</feature>
<proteinExistence type="predicted"/>
<dbReference type="AlphaFoldDB" id="J3MK07"/>
<reference evidence="2" key="1">
    <citation type="journal article" date="2013" name="Nat. Commun.">
        <title>Whole-genome sequencing of Oryza brachyantha reveals mechanisms underlying Oryza genome evolution.</title>
        <authorList>
            <person name="Chen J."/>
            <person name="Huang Q."/>
            <person name="Gao D."/>
            <person name="Wang J."/>
            <person name="Lang Y."/>
            <person name="Liu T."/>
            <person name="Li B."/>
            <person name="Bai Z."/>
            <person name="Luis Goicoechea J."/>
            <person name="Liang C."/>
            <person name="Chen C."/>
            <person name="Zhang W."/>
            <person name="Sun S."/>
            <person name="Liao Y."/>
            <person name="Zhang X."/>
            <person name="Yang L."/>
            <person name="Song C."/>
            <person name="Wang M."/>
            <person name="Shi J."/>
            <person name="Liu G."/>
            <person name="Liu J."/>
            <person name="Zhou H."/>
            <person name="Zhou W."/>
            <person name="Yu Q."/>
            <person name="An N."/>
            <person name="Chen Y."/>
            <person name="Cai Q."/>
            <person name="Wang B."/>
            <person name="Liu B."/>
            <person name="Min J."/>
            <person name="Huang Y."/>
            <person name="Wu H."/>
            <person name="Li Z."/>
            <person name="Zhang Y."/>
            <person name="Yin Y."/>
            <person name="Song W."/>
            <person name="Jiang J."/>
            <person name="Jackson S.A."/>
            <person name="Wing R.A."/>
            <person name="Wang J."/>
            <person name="Chen M."/>
        </authorList>
    </citation>
    <scope>NUCLEOTIDE SEQUENCE [LARGE SCALE GENOMIC DNA]</scope>
    <source>
        <strain evidence="2">cv. IRGC 101232</strain>
    </source>
</reference>
<name>J3MK07_ORYBR</name>
<dbReference type="HOGENOM" id="CLU_858879_0_0_1"/>
<feature type="compositionally biased region" description="Basic and acidic residues" evidence="1">
    <location>
        <begin position="7"/>
        <end position="16"/>
    </location>
</feature>
<feature type="compositionally biased region" description="Basic and acidic residues" evidence="1">
    <location>
        <begin position="61"/>
        <end position="70"/>
    </location>
</feature>
<reference evidence="2" key="2">
    <citation type="submission" date="2013-04" db="UniProtKB">
        <authorList>
            <consortium name="EnsemblPlants"/>
        </authorList>
    </citation>
    <scope>IDENTIFICATION</scope>
</reference>
<protein>
    <submittedName>
        <fullName evidence="2">Uncharacterized protein</fullName>
    </submittedName>
</protein>
<evidence type="ECO:0000256" key="1">
    <source>
        <dbReference type="SAM" id="MobiDB-lite"/>
    </source>
</evidence>
<sequence length="324" mass="36106">MTMLRTPAERNDDNRAKVVHGSGGVEKTAMARGSGGKARASMATRRRWRGGGEGAGADSDGNGRRGKEGGGGDSGAHRKRGVGEEEAEVVTTFTLSVVKNLRKNTQTHTSPIMEVSEKISSKVKKIKEVDVLESGQVDRRDYHKLYLTQHTSPIMEVSEKISSKVKKIKEVDVLESAQNTSPIMEVSEKISSKVKKIKEVVVLESRQRFFLKRYLVQRNAFSMIFFSSISGGEQGLLLTTSYTTYKPDHGRLWKHIIKGGQQHTSPIMEVSEKISSKVKKIKEVDVLESTQHTSPFMEVSEKILSKVKKIRFLDSQNEYEVVLP</sequence>
<keyword evidence="3" id="KW-1185">Reference proteome</keyword>
<dbReference type="EnsemblPlants" id="OB07G17390.1">
    <property type="protein sequence ID" value="OB07G17390.1"/>
    <property type="gene ID" value="OB07G17390"/>
</dbReference>
<accession>J3MK07</accession>
<evidence type="ECO:0000313" key="3">
    <source>
        <dbReference type="Proteomes" id="UP000006038"/>
    </source>
</evidence>